<organism evidence="1 2">
    <name type="scientific">Escherichia coli O139:H28 (strain E24377A / ETEC)</name>
    <dbReference type="NCBI Taxonomy" id="331111"/>
    <lineage>
        <taxon>Bacteria</taxon>
        <taxon>Pseudomonadati</taxon>
        <taxon>Pseudomonadota</taxon>
        <taxon>Gammaproteobacteria</taxon>
        <taxon>Enterobacterales</taxon>
        <taxon>Enterobacteriaceae</taxon>
        <taxon>Escherichia</taxon>
    </lineage>
</organism>
<dbReference type="AlphaFoldDB" id="A7ZV20"/>
<reference evidence="2" key="1">
    <citation type="journal article" date="2008" name="J. Bacteriol.">
        <title>The pangenome structure of Escherichia coli: comparative genomic analysis of E. coli commensal and pathogenic isolates.</title>
        <authorList>
            <person name="Rasko D.A."/>
            <person name="Rosovitz M.J."/>
            <person name="Myers G.S."/>
            <person name="Mongodin E.F."/>
            <person name="Fricke W.F."/>
            <person name="Gajer P."/>
            <person name="Crabtree J."/>
            <person name="Sebaihia M."/>
            <person name="Thomson N.R."/>
            <person name="Chaudhuri R."/>
            <person name="Henderson I.R."/>
            <person name="Sperandio V."/>
            <person name="Ravel J."/>
        </authorList>
    </citation>
    <scope>NUCLEOTIDE SEQUENCE [LARGE SCALE GENOMIC DNA]</scope>
    <source>
        <strain evidence="2">E24377A / ETEC</strain>
    </source>
</reference>
<name>A7ZV20_ECO24</name>
<protein>
    <submittedName>
        <fullName evidence="1">Uncharacterized protein</fullName>
    </submittedName>
</protein>
<dbReference type="EMBL" id="CP000800">
    <property type="protein sequence ID" value="ABV18638.1"/>
    <property type="molecule type" value="Genomic_DNA"/>
</dbReference>
<dbReference type="Proteomes" id="UP000001122">
    <property type="component" value="Chromosome"/>
</dbReference>
<gene>
    <name evidence="1" type="ordered locus">EcE24377A_4706</name>
</gene>
<proteinExistence type="predicted"/>
<accession>A7ZV20</accession>
<evidence type="ECO:0000313" key="1">
    <source>
        <dbReference type="EMBL" id="ABV18638.1"/>
    </source>
</evidence>
<dbReference type="HOGENOM" id="CLU_2537212_0_0_6"/>
<keyword evidence="2" id="KW-1185">Reference proteome</keyword>
<sequence>MPGGRGISTITFVTIAKKQTARHNCRTVIAYCCAFVAAPEIALPPSEMSSPTPRVVLQAVNTVESTRTEKIAAIVFFTITSSF</sequence>
<evidence type="ECO:0000313" key="2">
    <source>
        <dbReference type="Proteomes" id="UP000001122"/>
    </source>
</evidence>
<dbReference type="KEGG" id="ecw:EcE24377A_4706"/>